<keyword evidence="3" id="KW-1185">Reference proteome</keyword>
<dbReference type="EMBL" id="JACIBY010000020">
    <property type="protein sequence ID" value="MBB3841679.1"/>
    <property type="molecule type" value="Genomic_DNA"/>
</dbReference>
<dbReference type="Pfam" id="PF13602">
    <property type="entry name" value="ADH_zinc_N_2"/>
    <property type="match status" value="1"/>
</dbReference>
<gene>
    <name evidence="2" type="ORF">FHS57_005708</name>
</gene>
<protein>
    <submittedName>
        <fullName evidence="2">NADPH:quinone reductase-like Zn-dependent oxidoreductase</fullName>
    </submittedName>
</protein>
<reference evidence="2 3" key="1">
    <citation type="submission" date="2020-08" db="EMBL/GenBank/DDBJ databases">
        <title>Genomic Encyclopedia of Type Strains, Phase IV (KMG-IV): sequencing the most valuable type-strain genomes for metagenomic binning, comparative biology and taxonomic classification.</title>
        <authorList>
            <person name="Goeker M."/>
        </authorList>
    </citation>
    <scope>NUCLEOTIDE SEQUENCE [LARGE SCALE GENOMIC DNA]</scope>
    <source>
        <strain evidence="2 3">DSM 17976</strain>
    </source>
</reference>
<dbReference type="Gene3D" id="3.90.180.10">
    <property type="entry name" value="Medium-chain alcohol dehydrogenases, catalytic domain"/>
    <property type="match status" value="1"/>
</dbReference>
<dbReference type="InterPro" id="IPR020843">
    <property type="entry name" value="ER"/>
</dbReference>
<accession>A0A7W6ETD7</accession>
<dbReference type="CDD" id="cd08267">
    <property type="entry name" value="MDR1"/>
    <property type="match status" value="1"/>
</dbReference>
<dbReference type="SUPFAM" id="SSF50129">
    <property type="entry name" value="GroES-like"/>
    <property type="match status" value="1"/>
</dbReference>
<dbReference type="SUPFAM" id="SSF51735">
    <property type="entry name" value="NAD(P)-binding Rossmann-fold domains"/>
    <property type="match status" value="1"/>
</dbReference>
<dbReference type="RefSeq" id="WP_183979497.1">
    <property type="nucleotide sequence ID" value="NZ_JACIBY010000020.1"/>
</dbReference>
<dbReference type="AlphaFoldDB" id="A0A7W6ETD7"/>
<dbReference type="Gene3D" id="3.40.50.720">
    <property type="entry name" value="NAD(P)-binding Rossmann-like Domain"/>
    <property type="match status" value="1"/>
</dbReference>
<name>A0A7W6ETD7_9BACT</name>
<dbReference type="Proteomes" id="UP000541352">
    <property type="component" value="Unassembled WGS sequence"/>
</dbReference>
<dbReference type="SMART" id="SM00829">
    <property type="entry name" value="PKS_ER"/>
    <property type="match status" value="1"/>
</dbReference>
<dbReference type="InterPro" id="IPR013154">
    <property type="entry name" value="ADH-like_N"/>
</dbReference>
<dbReference type="InterPro" id="IPR036291">
    <property type="entry name" value="NAD(P)-bd_dom_sf"/>
</dbReference>
<comment type="caution">
    <text evidence="2">The sequence shown here is derived from an EMBL/GenBank/DDBJ whole genome shotgun (WGS) entry which is preliminary data.</text>
</comment>
<evidence type="ECO:0000259" key="1">
    <source>
        <dbReference type="SMART" id="SM00829"/>
    </source>
</evidence>
<sequence length="315" mass="33866">MKAILLQNYGGLSALKIDEVPTPVPAAGEVLVKVKAFTISPLELKIRKGEAKMFVRRKLPMLMGVDFAGEVVAVGDAVQAFKVGDKVMGAIDPFKQSGPYAEYVVAKTDQLIPKPAELSFETASALPIAGASALSCLRDLGKLKSGQRVMILGAAGALGHLAVQLAKQMGASVTGVCRASNFEFVKGLGADEVIDYTVQNPFEETEAYDLIIDIVDRYTFKEARQALKKGGVFVNSVPGPAKFLQVALNPFRSKKMALLMLKLTTSDLAWVTNQVKEGKLRLHLDKIYSGLESIYEATTNVEAGHVRGKLVIKVG</sequence>
<feature type="domain" description="Enoyl reductase (ER)" evidence="1">
    <location>
        <begin position="10"/>
        <end position="312"/>
    </location>
</feature>
<dbReference type="GO" id="GO:0016491">
    <property type="term" value="F:oxidoreductase activity"/>
    <property type="evidence" value="ECO:0007669"/>
    <property type="project" value="InterPro"/>
</dbReference>
<evidence type="ECO:0000313" key="3">
    <source>
        <dbReference type="Proteomes" id="UP000541352"/>
    </source>
</evidence>
<dbReference type="PANTHER" id="PTHR44013">
    <property type="entry name" value="ZINC-TYPE ALCOHOL DEHYDROGENASE-LIKE PROTEIN C16A3.02C"/>
    <property type="match status" value="1"/>
</dbReference>
<dbReference type="InterPro" id="IPR052733">
    <property type="entry name" value="Chloroplast_QOR"/>
</dbReference>
<organism evidence="2 3">
    <name type="scientific">Runella defluvii</name>
    <dbReference type="NCBI Taxonomy" id="370973"/>
    <lineage>
        <taxon>Bacteria</taxon>
        <taxon>Pseudomonadati</taxon>
        <taxon>Bacteroidota</taxon>
        <taxon>Cytophagia</taxon>
        <taxon>Cytophagales</taxon>
        <taxon>Spirosomataceae</taxon>
        <taxon>Runella</taxon>
    </lineage>
</organism>
<dbReference type="InterPro" id="IPR011032">
    <property type="entry name" value="GroES-like_sf"/>
</dbReference>
<proteinExistence type="predicted"/>
<dbReference type="PANTHER" id="PTHR44013:SF1">
    <property type="entry name" value="ZINC-TYPE ALCOHOL DEHYDROGENASE-LIKE PROTEIN C16A3.02C"/>
    <property type="match status" value="1"/>
</dbReference>
<dbReference type="Pfam" id="PF08240">
    <property type="entry name" value="ADH_N"/>
    <property type="match status" value="1"/>
</dbReference>
<evidence type="ECO:0000313" key="2">
    <source>
        <dbReference type="EMBL" id="MBB3841679.1"/>
    </source>
</evidence>